<keyword evidence="1" id="KW-0472">Membrane</keyword>
<dbReference type="AlphaFoldDB" id="A0A433SJ44"/>
<organism evidence="2 3">
    <name type="scientific">Elysia chlorotica</name>
    <name type="common">Eastern emerald elysia</name>
    <name type="synonym">Sea slug</name>
    <dbReference type="NCBI Taxonomy" id="188477"/>
    <lineage>
        <taxon>Eukaryota</taxon>
        <taxon>Metazoa</taxon>
        <taxon>Spiralia</taxon>
        <taxon>Lophotrochozoa</taxon>
        <taxon>Mollusca</taxon>
        <taxon>Gastropoda</taxon>
        <taxon>Heterobranchia</taxon>
        <taxon>Euthyneura</taxon>
        <taxon>Panpulmonata</taxon>
        <taxon>Sacoglossa</taxon>
        <taxon>Placobranchoidea</taxon>
        <taxon>Plakobranchidae</taxon>
        <taxon>Elysia</taxon>
    </lineage>
</organism>
<comment type="caution">
    <text evidence="2">The sequence shown here is derived from an EMBL/GenBank/DDBJ whole genome shotgun (WGS) entry which is preliminary data.</text>
</comment>
<dbReference type="InterPro" id="IPR013783">
    <property type="entry name" value="Ig-like_fold"/>
</dbReference>
<evidence type="ECO:0000313" key="2">
    <source>
        <dbReference type="EMBL" id="RUS69058.1"/>
    </source>
</evidence>
<dbReference type="OrthoDB" id="6151955at2759"/>
<keyword evidence="1" id="KW-0812">Transmembrane</keyword>
<dbReference type="Gene3D" id="2.60.40.10">
    <property type="entry name" value="Immunoglobulins"/>
    <property type="match status" value="1"/>
</dbReference>
<reference evidence="2 3" key="1">
    <citation type="submission" date="2019-01" db="EMBL/GenBank/DDBJ databases">
        <title>A draft genome assembly of the solar-powered sea slug Elysia chlorotica.</title>
        <authorList>
            <person name="Cai H."/>
            <person name="Li Q."/>
            <person name="Fang X."/>
            <person name="Li J."/>
            <person name="Curtis N.E."/>
            <person name="Altenburger A."/>
            <person name="Shibata T."/>
            <person name="Feng M."/>
            <person name="Maeda T."/>
            <person name="Schwartz J.A."/>
            <person name="Shigenobu S."/>
            <person name="Lundholm N."/>
            <person name="Nishiyama T."/>
            <person name="Yang H."/>
            <person name="Hasebe M."/>
            <person name="Li S."/>
            <person name="Pierce S.K."/>
            <person name="Wang J."/>
        </authorList>
    </citation>
    <scope>NUCLEOTIDE SEQUENCE [LARGE SCALE GENOMIC DNA]</scope>
    <source>
        <strain evidence="2">EC2010</strain>
        <tissue evidence="2">Whole organism of an adult</tissue>
    </source>
</reference>
<keyword evidence="1" id="KW-1133">Transmembrane helix</keyword>
<accession>A0A433SJ44</accession>
<gene>
    <name evidence="2" type="ORF">EGW08_023179</name>
</gene>
<name>A0A433SJ44_ELYCH</name>
<dbReference type="Proteomes" id="UP000271974">
    <property type="component" value="Unassembled WGS sequence"/>
</dbReference>
<evidence type="ECO:0000313" key="3">
    <source>
        <dbReference type="Proteomes" id="UP000271974"/>
    </source>
</evidence>
<keyword evidence="3" id="KW-1185">Reference proteome</keyword>
<sequence>MDAYLVIVTSPEPPAGPPQITVKGQPYQGLDSSNIATLVEGDTEDVTCRVEGGYPAAHTTRLQCGQIVRTGDGNTATVSFTRTGQPLTREMNGVECTCTAQHASGCYGNKETKLKLNVLLNAPESPNENQDSEGGSLNTAAVVIGVVAMVVIACFVIVVAILLKKIRRLREKLDTLLKDSPLDTQGNGTYLSPVYIPEIVESEFVSASQPQRQGQYETVDDLPASRDIIPVSASQLPGSRQYETVDDLPASRHIIPVLASQLPGSRQYETVDGIPCTGDSQPVSSTNPPRTRQYETVYDTPPTRDAFPVSASHPPEIGQYETLSDMASTAGTYHSTSPLDVEPANVYLDIGPDLGPSGHYSNVSGRHGDTAGANYSNVGMCSVTGHSQNKKAAKQAYQNVQL</sequence>
<evidence type="ECO:0000256" key="1">
    <source>
        <dbReference type="SAM" id="Phobius"/>
    </source>
</evidence>
<feature type="transmembrane region" description="Helical" evidence="1">
    <location>
        <begin position="140"/>
        <end position="163"/>
    </location>
</feature>
<protein>
    <recommendedName>
        <fullName evidence="4">Ig-like domain-containing protein</fullName>
    </recommendedName>
</protein>
<proteinExistence type="predicted"/>
<dbReference type="EMBL" id="RQTK01001850">
    <property type="protein sequence ID" value="RUS69058.1"/>
    <property type="molecule type" value="Genomic_DNA"/>
</dbReference>
<evidence type="ECO:0008006" key="4">
    <source>
        <dbReference type="Google" id="ProtNLM"/>
    </source>
</evidence>